<proteinExistence type="predicted"/>
<dbReference type="EMBL" id="BK032511">
    <property type="protein sequence ID" value="DAF44343.1"/>
    <property type="molecule type" value="Genomic_DNA"/>
</dbReference>
<feature type="region of interest" description="Disordered" evidence="1">
    <location>
        <begin position="1"/>
        <end position="34"/>
    </location>
</feature>
<evidence type="ECO:0000256" key="1">
    <source>
        <dbReference type="SAM" id="MobiDB-lite"/>
    </source>
</evidence>
<accession>A0A8S5S0S8</accession>
<evidence type="ECO:0000313" key="2">
    <source>
        <dbReference type="EMBL" id="DAF44343.1"/>
    </source>
</evidence>
<protein>
    <submittedName>
        <fullName evidence="2">Uncharacterized protein</fullName>
    </submittedName>
</protein>
<sequence>MSNPTRHENSRVRGANVPRVNTPFIVSSSRRKIT</sequence>
<name>A0A8S5S0S8_9CAUD</name>
<organism evidence="2">
    <name type="scientific">Podoviridae sp. ct8Lf7</name>
    <dbReference type="NCBI Taxonomy" id="2827723"/>
    <lineage>
        <taxon>Viruses</taxon>
        <taxon>Duplodnaviria</taxon>
        <taxon>Heunggongvirae</taxon>
        <taxon>Uroviricota</taxon>
        <taxon>Caudoviricetes</taxon>
    </lineage>
</organism>
<reference evidence="2" key="1">
    <citation type="journal article" date="2021" name="Proc. Natl. Acad. Sci. U.S.A.">
        <title>A Catalog of Tens of Thousands of Viruses from Human Metagenomes Reveals Hidden Associations with Chronic Diseases.</title>
        <authorList>
            <person name="Tisza M.J."/>
            <person name="Buck C.B."/>
        </authorList>
    </citation>
    <scope>NUCLEOTIDE SEQUENCE</scope>
    <source>
        <strain evidence="2">Ct8Lf7</strain>
    </source>
</reference>
<feature type="compositionally biased region" description="Basic and acidic residues" evidence="1">
    <location>
        <begin position="1"/>
        <end position="11"/>
    </location>
</feature>